<protein>
    <submittedName>
        <fullName evidence="2">Uncharacterized protein</fullName>
    </submittedName>
</protein>
<evidence type="ECO:0000313" key="3">
    <source>
        <dbReference type="Proteomes" id="UP000244336"/>
    </source>
</evidence>
<dbReference type="Gramene" id="PUZ56614">
    <property type="protein sequence ID" value="PUZ56614"/>
    <property type="gene ID" value="GQ55_5G339700"/>
</dbReference>
<dbReference type="Gramene" id="PUZ56618">
    <property type="protein sequence ID" value="PUZ56618"/>
    <property type="gene ID" value="GQ55_5G339700"/>
</dbReference>
<sequence>MESVGDSDSQVGLDLSRGRSPNRPSTSPPTKPLVPVPTSSSIPTWFRPPPHSPRQNTKLTSAASGERELVRGIFCSGSWEWREAAQSAAMGEREQARRAGSSGATARGAAVAQPAQRDGSAVCKDQPQARCAQRTGLERSQSMRMLEIRQLLPHPPNLSNFAVIGLEFRGISMVSRLVIQITEPSIGIEKLLKHSTSSLTLCFGY</sequence>
<feature type="compositionally biased region" description="Pro residues" evidence="1">
    <location>
        <begin position="26"/>
        <end position="35"/>
    </location>
</feature>
<reference evidence="2 3" key="1">
    <citation type="submission" date="2018-04" db="EMBL/GenBank/DDBJ databases">
        <title>WGS assembly of Panicum hallii var. hallii HAL2.</title>
        <authorList>
            <person name="Lovell J."/>
            <person name="Jenkins J."/>
            <person name="Lowry D."/>
            <person name="Mamidi S."/>
            <person name="Sreedasyam A."/>
            <person name="Weng X."/>
            <person name="Barry K."/>
            <person name="Bonette J."/>
            <person name="Campitelli B."/>
            <person name="Daum C."/>
            <person name="Gordon S."/>
            <person name="Gould B."/>
            <person name="Lipzen A."/>
            <person name="MacQueen A."/>
            <person name="Palacio-Mejia J."/>
            <person name="Plott C."/>
            <person name="Shakirov E."/>
            <person name="Shu S."/>
            <person name="Yoshinaga Y."/>
            <person name="Zane M."/>
            <person name="Rokhsar D."/>
            <person name="Grimwood J."/>
            <person name="Schmutz J."/>
            <person name="Juenger T."/>
        </authorList>
    </citation>
    <scope>NUCLEOTIDE SEQUENCE [LARGE SCALE GENOMIC DNA]</scope>
    <source>
        <strain evidence="3">cv. HAL2</strain>
        <strain evidence="2">HAL2</strain>
    </source>
</reference>
<feature type="compositionally biased region" description="Low complexity" evidence="1">
    <location>
        <begin position="98"/>
        <end position="117"/>
    </location>
</feature>
<accession>A0A2T7DM06</accession>
<dbReference type="EMBL" id="CM009753">
    <property type="protein sequence ID" value="PUZ56614.1"/>
    <property type="molecule type" value="Genomic_DNA"/>
</dbReference>
<feature type="compositionally biased region" description="Polar residues" evidence="1">
    <location>
        <begin position="53"/>
        <end position="63"/>
    </location>
</feature>
<evidence type="ECO:0000313" key="2">
    <source>
        <dbReference type="EMBL" id="PUZ56614.1"/>
    </source>
</evidence>
<dbReference type="AlphaFoldDB" id="A0A2T7DM06"/>
<evidence type="ECO:0000256" key="1">
    <source>
        <dbReference type="SAM" id="MobiDB-lite"/>
    </source>
</evidence>
<feature type="region of interest" description="Disordered" evidence="1">
    <location>
        <begin position="86"/>
        <end position="127"/>
    </location>
</feature>
<feature type="region of interest" description="Disordered" evidence="1">
    <location>
        <begin position="1"/>
        <end position="63"/>
    </location>
</feature>
<gene>
    <name evidence="2" type="ORF">GQ55_5G339700</name>
</gene>
<keyword evidence="3" id="KW-1185">Reference proteome</keyword>
<feature type="compositionally biased region" description="Polar residues" evidence="1">
    <location>
        <begin position="1"/>
        <end position="10"/>
    </location>
</feature>
<proteinExistence type="predicted"/>
<name>A0A2T7DM06_9POAL</name>
<dbReference type="EMBL" id="CM009753">
    <property type="protein sequence ID" value="PUZ56618.1"/>
    <property type="molecule type" value="Genomic_DNA"/>
</dbReference>
<dbReference type="Proteomes" id="UP000244336">
    <property type="component" value="Chromosome 5"/>
</dbReference>
<organism evidence="2 3">
    <name type="scientific">Panicum hallii var. hallii</name>
    <dbReference type="NCBI Taxonomy" id="1504633"/>
    <lineage>
        <taxon>Eukaryota</taxon>
        <taxon>Viridiplantae</taxon>
        <taxon>Streptophyta</taxon>
        <taxon>Embryophyta</taxon>
        <taxon>Tracheophyta</taxon>
        <taxon>Spermatophyta</taxon>
        <taxon>Magnoliopsida</taxon>
        <taxon>Liliopsida</taxon>
        <taxon>Poales</taxon>
        <taxon>Poaceae</taxon>
        <taxon>PACMAD clade</taxon>
        <taxon>Panicoideae</taxon>
        <taxon>Panicodae</taxon>
        <taxon>Paniceae</taxon>
        <taxon>Panicinae</taxon>
        <taxon>Panicum</taxon>
        <taxon>Panicum sect. Panicum</taxon>
    </lineage>
</organism>